<keyword evidence="2" id="KW-1185">Reference proteome</keyword>
<protein>
    <recommendedName>
        <fullName evidence="3">Lipoprotein</fullName>
    </recommendedName>
</protein>
<comment type="caution">
    <text evidence="1">The sequence shown here is derived from an EMBL/GenBank/DDBJ whole genome shotgun (WGS) entry which is preliminary data.</text>
</comment>
<name>A0ABS7MD29_9SPHN</name>
<proteinExistence type="predicted"/>
<accession>A0ABS7MD29</accession>
<evidence type="ECO:0000313" key="1">
    <source>
        <dbReference type="EMBL" id="MBY4636929.1"/>
    </source>
</evidence>
<dbReference type="Proteomes" id="UP001166571">
    <property type="component" value="Unassembled WGS sequence"/>
</dbReference>
<organism evidence="1 2">
    <name type="scientific">Sphingopyxis jiangsuensis</name>
    <dbReference type="NCBI Taxonomy" id="2871171"/>
    <lineage>
        <taxon>Bacteria</taxon>
        <taxon>Pseudomonadati</taxon>
        <taxon>Pseudomonadota</taxon>
        <taxon>Alphaproteobacteria</taxon>
        <taxon>Sphingomonadales</taxon>
        <taxon>Sphingomonadaceae</taxon>
        <taxon>Sphingopyxis</taxon>
    </lineage>
</organism>
<evidence type="ECO:0000313" key="2">
    <source>
        <dbReference type="Proteomes" id="UP001166571"/>
    </source>
</evidence>
<dbReference type="EMBL" id="JAILXK010000001">
    <property type="protein sequence ID" value="MBY4636929.1"/>
    <property type="molecule type" value="Genomic_DNA"/>
</dbReference>
<sequence length="108" mass="12141">MITLLTACGRPDPCEGFPNELSEEPVRIWDLPKVEPRFVPVAAMNFIDRCYPNTEYSYGARKLIEEEARSFGTNKFILSYEQDGVSDARTAFVVESDGSISSAFQYGM</sequence>
<reference evidence="1" key="1">
    <citation type="submission" date="2021-08" db="EMBL/GenBank/DDBJ databases">
        <title>Sphingopyxis panaciterrulae sp. nov., isolated from the surface water of the Yellow Sea.</title>
        <authorList>
            <person name="Gao Z."/>
            <person name="Zhang D."/>
            <person name="Zhang A."/>
        </authorList>
    </citation>
    <scope>NUCLEOTIDE SEQUENCE</scope>
    <source>
        <strain evidence="1">XHP0097</strain>
    </source>
</reference>
<evidence type="ECO:0008006" key="3">
    <source>
        <dbReference type="Google" id="ProtNLM"/>
    </source>
</evidence>
<gene>
    <name evidence="1" type="ORF">K5P26_07240</name>
</gene>
<dbReference type="RefSeq" id="WP_222136200.1">
    <property type="nucleotide sequence ID" value="NZ_JAILXK010000001.1"/>
</dbReference>